<dbReference type="InterPro" id="IPR019129">
    <property type="entry name" value="Folate-sensitive_fs_Fra10Ac1"/>
</dbReference>
<feature type="compositionally biased region" description="Basic and acidic residues" evidence="1">
    <location>
        <begin position="276"/>
        <end position="297"/>
    </location>
</feature>
<feature type="compositionally biased region" description="Basic residues" evidence="1">
    <location>
        <begin position="298"/>
        <end position="312"/>
    </location>
</feature>
<gene>
    <name evidence="2" type="ORF">AAT19DRAFT_8445</name>
</gene>
<sequence>MDRGCRSSSSRAGPSDEPASKRRRVETLAPETAHERHQRLFRLKQSYERGRVPPKPQSKHELEILKERHQFVRDSDVDPSALTWEDQLAYKYYETLFKEFAVVNLKHYKSGAIALRWRTEDEVLSGVGQLTCGSLRCRYHEPSPSILASLEDDAPPDPESTAPLVETTLEELEMPFGYLEGGVKKTTLVKVVLCRECAKKLRYGRKKAKEEREKMALVASGGAEAAEGRDEEKRRDGERSRSERRESDERSRRDRPSSRWSDSSGDEDAGPALPPDLRDERRRRQSEGERNRESSDRSRRRSASPHRRHSPQ</sequence>
<dbReference type="AlphaFoldDB" id="A0A2T0AH91"/>
<reference evidence="2 3" key="1">
    <citation type="journal article" date="2018" name="Elife">
        <title>Functional genomics of lipid metabolism in the oleaginous yeast Rhodosporidium toruloides.</title>
        <authorList>
            <person name="Coradetti S.T."/>
            <person name="Pinel D."/>
            <person name="Geiselman G."/>
            <person name="Ito M."/>
            <person name="Mondo S."/>
            <person name="Reilly M.C."/>
            <person name="Cheng Y.F."/>
            <person name="Bauer S."/>
            <person name="Grigoriev I."/>
            <person name="Gladden J.M."/>
            <person name="Simmons B.A."/>
            <person name="Brem R."/>
            <person name="Arkin A.P."/>
            <person name="Skerker J.M."/>
        </authorList>
    </citation>
    <scope>NUCLEOTIDE SEQUENCE [LARGE SCALE GENOMIC DNA]</scope>
    <source>
        <strain evidence="2 3">NBRC 0880</strain>
    </source>
</reference>
<dbReference type="Pfam" id="PF09725">
    <property type="entry name" value="Fra10Ac1"/>
    <property type="match status" value="1"/>
</dbReference>
<organism evidence="2 3">
    <name type="scientific">Rhodotorula toruloides</name>
    <name type="common">Yeast</name>
    <name type="synonym">Rhodosporidium toruloides</name>
    <dbReference type="NCBI Taxonomy" id="5286"/>
    <lineage>
        <taxon>Eukaryota</taxon>
        <taxon>Fungi</taxon>
        <taxon>Dikarya</taxon>
        <taxon>Basidiomycota</taxon>
        <taxon>Pucciniomycotina</taxon>
        <taxon>Microbotryomycetes</taxon>
        <taxon>Sporidiobolales</taxon>
        <taxon>Sporidiobolaceae</taxon>
        <taxon>Rhodotorula</taxon>
    </lineage>
</organism>
<feature type="region of interest" description="Disordered" evidence="1">
    <location>
        <begin position="205"/>
        <end position="312"/>
    </location>
</feature>
<feature type="region of interest" description="Disordered" evidence="1">
    <location>
        <begin position="1"/>
        <end position="35"/>
    </location>
</feature>
<dbReference type="Proteomes" id="UP000239560">
    <property type="component" value="Unassembled WGS sequence"/>
</dbReference>
<comment type="caution">
    <text evidence="2">The sequence shown here is derived from an EMBL/GenBank/DDBJ whole genome shotgun (WGS) entry which is preliminary data.</text>
</comment>
<name>A0A2T0AH91_RHOTO</name>
<protein>
    <submittedName>
        <fullName evidence="2">Folate-sensitive fragile site protein Fra10Ac1-domain containing protein</fullName>
    </submittedName>
</protein>
<dbReference type="EMBL" id="LCTV02000001">
    <property type="protein sequence ID" value="PRQ77377.1"/>
    <property type="molecule type" value="Genomic_DNA"/>
</dbReference>
<dbReference type="OrthoDB" id="197967at2759"/>
<evidence type="ECO:0000256" key="1">
    <source>
        <dbReference type="SAM" id="MobiDB-lite"/>
    </source>
</evidence>
<feature type="compositionally biased region" description="Polar residues" evidence="1">
    <location>
        <begin position="1"/>
        <end position="12"/>
    </location>
</feature>
<feature type="compositionally biased region" description="Basic and acidic residues" evidence="1">
    <location>
        <begin position="226"/>
        <end position="257"/>
    </location>
</feature>
<evidence type="ECO:0000313" key="2">
    <source>
        <dbReference type="EMBL" id="PRQ77377.1"/>
    </source>
</evidence>
<accession>A0A2T0AH91</accession>
<evidence type="ECO:0000313" key="3">
    <source>
        <dbReference type="Proteomes" id="UP000239560"/>
    </source>
</evidence>
<proteinExistence type="predicted"/>